<dbReference type="GO" id="GO:0034220">
    <property type="term" value="P:monoatomic ion transmembrane transport"/>
    <property type="evidence" value="ECO:0007669"/>
    <property type="project" value="UniProtKB-KW"/>
</dbReference>
<evidence type="ECO:0000256" key="9">
    <source>
        <dbReference type="ARBA" id="ARBA00023026"/>
    </source>
</evidence>
<dbReference type="SUPFAM" id="SSF52058">
    <property type="entry name" value="L domain-like"/>
    <property type="match status" value="1"/>
</dbReference>
<evidence type="ECO:0000256" key="6">
    <source>
        <dbReference type="ARBA" id="ARBA00022692"/>
    </source>
</evidence>
<evidence type="ECO:0000256" key="7">
    <source>
        <dbReference type="ARBA" id="ARBA00022729"/>
    </source>
</evidence>
<keyword evidence="5" id="KW-1003">Cell membrane</keyword>
<organism evidence="16 17">
    <name type="scientific">Pseudomonas kielensis</name>
    <dbReference type="NCBI Taxonomy" id="2762577"/>
    <lineage>
        <taxon>Bacteria</taxon>
        <taxon>Pseudomonadati</taxon>
        <taxon>Pseudomonadota</taxon>
        <taxon>Gammaproteobacteria</taxon>
        <taxon>Pseudomonadales</taxon>
        <taxon>Pseudomonadaceae</taxon>
        <taxon>Pseudomonas</taxon>
    </lineage>
</organism>
<feature type="domain" description="NEL" evidence="15">
    <location>
        <begin position="1245"/>
        <end position="1539"/>
    </location>
</feature>
<accession>A0A7X1GDI8</accession>
<keyword evidence="6" id="KW-0812">Transmembrane</keyword>
<evidence type="ECO:0000256" key="13">
    <source>
        <dbReference type="ARBA" id="ARBA00023303"/>
    </source>
</evidence>
<dbReference type="Pfam" id="PF14496">
    <property type="entry name" value="NEL"/>
    <property type="match status" value="1"/>
</dbReference>
<keyword evidence="8" id="KW-1133">Transmembrane helix</keyword>
<evidence type="ECO:0000256" key="5">
    <source>
        <dbReference type="ARBA" id="ARBA00022475"/>
    </source>
</evidence>
<evidence type="ECO:0000256" key="2">
    <source>
        <dbReference type="ARBA" id="ARBA00004162"/>
    </source>
</evidence>
<dbReference type="GO" id="GO:0061630">
    <property type="term" value="F:ubiquitin protein ligase activity"/>
    <property type="evidence" value="ECO:0007669"/>
    <property type="project" value="UniProtKB-EC"/>
</dbReference>
<evidence type="ECO:0000256" key="14">
    <source>
        <dbReference type="PROSITE-ProRule" id="PRU01398"/>
    </source>
</evidence>
<name>A0A7X1GDI8_9PSED</name>
<comment type="catalytic activity">
    <reaction evidence="1">
        <text>S-ubiquitinyl-[E2 ubiquitin-conjugating enzyme]-L-cysteine + [acceptor protein]-L-lysine = [E2 ubiquitin-conjugating enzyme]-L-cysteine + N(6)-ubiquitinyl-[acceptor protein]-L-lysine.</text>
        <dbReference type="EC" id="2.3.2.27"/>
    </reaction>
</comment>
<dbReference type="InterPro" id="IPR032675">
    <property type="entry name" value="LRR_dom_sf"/>
</dbReference>
<evidence type="ECO:0000313" key="16">
    <source>
        <dbReference type="EMBL" id="MBC2690484.1"/>
    </source>
</evidence>
<dbReference type="InterPro" id="IPR029487">
    <property type="entry name" value="NEL_dom"/>
</dbReference>
<proteinExistence type="inferred from homology"/>
<comment type="caution">
    <text evidence="16">The sequence shown here is derived from an EMBL/GenBank/DDBJ whole genome shotgun (WGS) entry which is preliminary data.</text>
</comment>
<evidence type="ECO:0000256" key="4">
    <source>
        <dbReference type="ARBA" id="ARBA00022448"/>
    </source>
</evidence>
<keyword evidence="13" id="KW-0407">Ion channel</keyword>
<dbReference type="GO" id="GO:0016567">
    <property type="term" value="P:protein ubiquitination"/>
    <property type="evidence" value="ECO:0007669"/>
    <property type="project" value="InterPro"/>
</dbReference>
<dbReference type="PANTHER" id="PTHR46473">
    <property type="entry name" value="GH08155P"/>
    <property type="match status" value="1"/>
</dbReference>
<evidence type="ECO:0000256" key="10">
    <source>
        <dbReference type="ARBA" id="ARBA00023065"/>
    </source>
</evidence>
<evidence type="ECO:0000256" key="12">
    <source>
        <dbReference type="ARBA" id="ARBA00023157"/>
    </source>
</evidence>
<dbReference type="InterPro" id="IPR051432">
    <property type="entry name" value="KCNMA1_auxiliary"/>
</dbReference>
<dbReference type="Pfam" id="PF20178">
    <property type="entry name" value="ToxA_N"/>
    <property type="match status" value="1"/>
</dbReference>
<keyword evidence="14" id="KW-1035">Host cytoplasm</keyword>
<dbReference type="EMBL" id="JACMYG010000009">
    <property type="protein sequence ID" value="MBC2690484.1"/>
    <property type="molecule type" value="Genomic_DNA"/>
</dbReference>
<keyword evidence="17" id="KW-1185">Reference proteome</keyword>
<evidence type="ECO:0000256" key="3">
    <source>
        <dbReference type="ARBA" id="ARBA00012483"/>
    </source>
</evidence>
<keyword evidence="14" id="KW-0832">Ubl conjugation</keyword>
<gene>
    <name evidence="16" type="ORF">H7995_11825</name>
</gene>
<evidence type="ECO:0000313" key="17">
    <source>
        <dbReference type="Proteomes" id="UP000526003"/>
    </source>
</evidence>
<keyword evidence="14" id="KW-0833">Ubl conjugation pathway</keyword>
<evidence type="ECO:0000256" key="8">
    <source>
        <dbReference type="ARBA" id="ARBA00022989"/>
    </source>
</evidence>
<evidence type="ECO:0000256" key="11">
    <source>
        <dbReference type="ARBA" id="ARBA00023136"/>
    </source>
</evidence>
<keyword evidence="10" id="KW-0406">Ion transport</keyword>
<dbReference type="EC" id="2.3.2.27" evidence="3"/>
<dbReference type="Proteomes" id="UP000526003">
    <property type="component" value="Unassembled WGS sequence"/>
</dbReference>
<keyword evidence="12" id="KW-1015">Disulfide bond</keyword>
<comment type="PTM">
    <text evidence="14">Ubiquitinated in the presence of host E1 ubiquitin-activating enzyme, E2 ubiquitin-conjugating enzyme and ubiquitin.</text>
</comment>
<comment type="subcellular location">
    <subcellularLocation>
        <location evidence="2">Cell membrane</location>
        <topology evidence="2">Single-pass membrane protein</topology>
    </subcellularLocation>
</comment>
<dbReference type="Gene3D" id="1.20.58.360">
    <property type="entry name" value="Shigella T3SS effector IpaH defines"/>
    <property type="match status" value="1"/>
</dbReference>
<feature type="active site" description="Glycyl thioester intermediate" evidence="14">
    <location>
        <position position="1333"/>
    </location>
</feature>
<dbReference type="PROSITE" id="PS52053">
    <property type="entry name" value="NEL"/>
    <property type="match status" value="1"/>
</dbReference>
<comment type="similarity">
    <text evidence="14">Belongs to the LRR-containing bacterial E3 ligase family.</text>
</comment>
<sequence length="1565" mass="175605">MPFEPGLTALALNTNSKHHEFIKKAIPAWLKETSPRRVSELKNVPLRIPEWNKTAPASAHQHLQQAIKGHWSNLNALDQALSGLQDVYTFAEPLLQKALKERYGVEVDVQQTWLRLYAPVATSWWTHDFASPVTSRTTSLLDAALHNFASHERFTSDSEFITRPDARGHFQIKPLKSKISIEQFKSLCRELDIGAQYQHHLSAVLLPTKTVASSALQHKVILSQKSALNAAAHLALMKKDISQDAYEVVQGILERRRNLKWHGTDVRYCNLAMMDTALTGITLIVCGASSSAEPQRLIAYIPHDPEHPLKEYASSIEFMTELTRQLRDSQVPQTSASTGSPVTQSYQQFFSQFVAHEQRGYFFSRLNERLSKVTWRPAAPGSNLPSWRETPVDKPDLQFSVSSIEEDRTDAFTGDLWRYFCQRTLNKILNDARGIAISTAYVDRMARWAWWDNLEKMLSDILNVALLVATPLAPGLGTLMLAYTAYQLTEEVVEGVVDLAEGHLAEAGEQIIGVLENVVQLGTFAAAGAVGTVAQAKLSPFFEGLKPVQLANAQTRLWNPDLKPYQCADVVLAPHVRPDAQGIHLHQGRRILPLNNQHFEVLEDAVTGQPRIRHPRRVDAYAPTLRHNSHGAWVCETENPRAWEGPTLMRRLGHSTDGFNDEQLEQIREISGTEEGELRRMHVENAPPPPLLSDTLQRLATTAPSPAPAPSPEVARLLKDFPQLPENIAQTIIDSATPSERRQLTHDNHLPLRLKAQARELQFETQSVRAAQGLYQDSLSSIDTERLVLGTLRINTDTFGDLRIEIRQGSSAGELRCSAGPEEATQVRILVRDADARYHVRDAADQPLHAADTLLEAILQAMGKDRQAALGYKPGDSEAFRQWLLAKTAAPGERRVALASPPIRAAAEHQTLLLVRGPALSRAGETLHERIQDLHPDFSSNEVDTFAEALIAQGEPMKAIEQLENELDQLRVILNRWEYQQPESWGPDTQGFRNGGGKHIARRLLACFRRSNTDLGPRSDPAHYALDLSHELLSLDLQTWWSKRPPELQRYLDKVSVLKLDNTRFSAEPHGLLNAFPNLRQLSAKGCELKRMPHSIGSQRKLEHLRLSHNQITLDTVAVEQLKHLTYLEVLRLEDNPLQLSPDIGRMPRLKVVVLRNTGLSTWPTGTLAKTRPRGFLLDLRDNPLTSIPDVVPGSPQAWTVARTRLSIGQLPEVTEVGYQQIRRSVALPPEPSPMPGALADSEISSQYTLEHWSNVPGWGVDRANLWSRMIDEPQAERFMAVLADTQDFADFRAGGEYRHQLLERVWRMLDAVHIDTDLRDTLFTMAIAPVDCADAGAQLFNNMGIRVMASEAHSYSTDPAQLENKLVNLARGAAHLDLVNDIARADVQSRGGNPDEVEVYLAYHTGLAERLNLPWQSAGMLYRPVSGVTDAMIDQAYSTVQALSEGDGLVNKMLEQDFWQAYLEERYPVRLEANKRRYQRLSDRLETLRTTQHEWFEATTDSSRAELRSQLGELMNDLPAQPTVVLAERPISEADFDRMLVDLGEEEKQLSRRLTRDAMRRAGL</sequence>
<keyword evidence="14" id="KW-0808">Transferase</keyword>
<reference evidence="16 17" key="1">
    <citation type="submission" date="2020-08" db="EMBL/GenBank/DDBJ databases">
        <title>Pseudomonas sp. nov.</title>
        <authorList>
            <person name="Gieschler S."/>
            <person name="Fiedler G."/>
            <person name="Brinks E."/>
            <person name="Boehnlein C."/>
            <person name="Franz C.M.A.P."/>
            <person name="Kabisch J."/>
        </authorList>
    </citation>
    <scope>NUCLEOTIDE SEQUENCE [LARGE SCALE GENOMIC DNA]</scope>
    <source>
        <strain evidence="16 17">MBT-1</strain>
    </source>
</reference>
<keyword evidence="11" id="KW-0472">Membrane</keyword>
<dbReference type="PANTHER" id="PTHR46473:SF21">
    <property type="entry name" value="LRRCT DOMAIN-CONTAINING PROTEIN"/>
    <property type="match status" value="1"/>
</dbReference>
<evidence type="ECO:0000256" key="1">
    <source>
        <dbReference type="ARBA" id="ARBA00000900"/>
    </source>
</evidence>
<evidence type="ECO:0000259" key="15">
    <source>
        <dbReference type="PROSITE" id="PS52053"/>
    </source>
</evidence>
<keyword evidence="14" id="KW-0964">Secreted</keyword>
<dbReference type="GO" id="GO:0005576">
    <property type="term" value="C:extracellular region"/>
    <property type="evidence" value="ECO:0007669"/>
    <property type="project" value="UniProtKB-UniRule"/>
</dbReference>
<keyword evidence="4" id="KW-0813">Transport</keyword>
<dbReference type="GO" id="GO:0005886">
    <property type="term" value="C:plasma membrane"/>
    <property type="evidence" value="ECO:0007669"/>
    <property type="project" value="UniProtKB-SubCell"/>
</dbReference>
<protein>
    <recommendedName>
        <fullName evidence="3">RING-type E3 ubiquitin transferase</fullName>
        <ecNumber evidence="3">2.3.2.27</ecNumber>
    </recommendedName>
</protein>
<keyword evidence="9" id="KW-0843">Virulence</keyword>
<dbReference type="Gene3D" id="3.80.10.10">
    <property type="entry name" value="Ribonuclease Inhibitor"/>
    <property type="match status" value="1"/>
</dbReference>
<keyword evidence="7" id="KW-0732">Signal</keyword>
<dbReference type="InterPro" id="IPR046673">
    <property type="entry name" value="ToxA_N"/>
</dbReference>